<keyword evidence="1" id="KW-1133">Transmembrane helix</keyword>
<dbReference type="InterPro" id="IPR002798">
    <property type="entry name" value="SpoIIM-like"/>
</dbReference>
<comment type="caution">
    <text evidence="2">The sequence shown here is derived from an EMBL/GenBank/DDBJ whole genome shotgun (WGS) entry which is preliminary data.</text>
</comment>
<proteinExistence type="predicted"/>
<dbReference type="Pfam" id="PF01944">
    <property type="entry name" value="SpoIIM"/>
    <property type="match status" value="1"/>
</dbReference>
<keyword evidence="1" id="KW-0812">Transmembrane</keyword>
<dbReference type="PANTHER" id="PTHR35337:SF1">
    <property type="entry name" value="SLR1478 PROTEIN"/>
    <property type="match status" value="1"/>
</dbReference>
<accession>A0A562MDJ6</accession>
<feature type="transmembrane region" description="Helical" evidence="1">
    <location>
        <begin position="183"/>
        <end position="203"/>
    </location>
</feature>
<evidence type="ECO:0000313" key="2">
    <source>
        <dbReference type="EMBL" id="TWI17976.1"/>
    </source>
</evidence>
<dbReference type="PANTHER" id="PTHR35337">
    <property type="entry name" value="SLR1478 PROTEIN"/>
    <property type="match status" value="1"/>
</dbReference>
<keyword evidence="1" id="KW-0472">Membrane</keyword>
<dbReference type="EMBL" id="VLKR01000019">
    <property type="protein sequence ID" value="TWI17976.1"/>
    <property type="molecule type" value="Genomic_DNA"/>
</dbReference>
<gene>
    <name evidence="2" type="ORF">IQ31_03541</name>
</gene>
<protein>
    <submittedName>
        <fullName evidence="2">Putative membrane protein SpoIIM required for sporulation</fullName>
    </submittedName>
</protein>
<feature type="transmembrane region" description="Helical" evidence="1">
    <location>
        <begin position="114"/>
        <end position="134"/>
    </location>
</feature>
<name>A0A562MDJ6_9SPHI</name>
<sequence length="334" mass="37831">MDISYIWLCQLKKLMREASFVERNKEKWTLIENNLSINMQVDPDELASNYIELTNDLAYAQTFYPESKVKAYLNELAVTVHQKIYKDQKASNNKFKSFITEEIPQAIWSIRRPLLYSFLIFVLASVIGFVSSVYDMDFIRLILGDYYVDSTIESIKAGDPAAVYGKGSNFGSAIWITINNVRVAFMAFAAGLFFSVGTGYVLFSNGIMLGAFHHMFFQYGVMGKAMSAIWIHGTIEISVIIVAGGCGLAIGNSILFPKSFTRLTSFVRTAKIAMKVLVSTIPFFIIAGTLEGFVTRYYNVSVWLCLLIIVLSLLAILYFYVINPYRLAKRFQWK</sequence>
<feature type="transmembrane region" description="Helical" evidence="1">
    <location>
        <begin position="237"/>
        <end position="256"/>
    </location>
</feature>
<evidence type="ECO:0000313" key="3">
    <source>
        <dbReference type="Proteomes" id="UP000315908"/>
    </source>
</evidence>
<feature type="transmembrane region" description="Helical" evidence="1">
    <location>
        <begin position="276"/>
        <end position="294"/>
    </location>
</feature>
<feature type="transmembrane region" description="Helical" evidence="1">
    <location>
        <begin position="300"/>
        <end position="321"/>
    </location>
</feature>
<organism evidence="2 3">
    <name type="scientific">Sphingobacterium siyangense</name>
    <dbReference type="NCBI Taxonomy" id="459529"/>
    <lineage>
        <taxon>Bacteria</taxon>
        <taxon>Pseudomonadati</taxon>
        <taxon>Bacteroidota</taxon>
        <taxon>Sphingobacteriia</taxon>
        <taxon>Sphingobacteriales</taxon>
        <taxon>Sphingobacteriaceae</taxon>
        <taxon>Sphingobacterium</taxon>
    </lineage>
</organism>
<reference evidence="2 3" key="1">
    <citation type="journal article" date="2015" name="Stand. Genomic Sci.">
        <title>Genomic Encyclopedia of Bacterial and Archaeal Type Strains, Phase III: the genomes of soil and plant-associated and newly described type strains.</title>
        <authorList>
            <person name="Whitman W.B."/>
            <person name="Woyke T."/>
            <person name="Klenk H.P."/>
            <person name="Zhou Y."/>
            <person name="Lilburn T.G."/>
            <person name="Beck B.J."/>
            <person name="De Vos P."/>
            <person name="Vandamme P."/>
            <person name="Eisen J.A."/>
            <person name="Garrity G."/>
            <person name="Hugenholtz P."/>
            <person name="Kyrpides N.C."/>
        </authorList>
    </citation>
    <scope>NUCLEOTIDE SEQUENCE [LARGE SCALE GENOMIC DNA]</scope>
    <source>
        <strain evidence="2 3">CGMCC 1.6855</strain>
    </source>
</reference>
<evidence type="ECO:0000256" key="1">
    <source>
        <dbReference type="SAM" id="Phobius"/>
    </source>
</evidence>
<dbReference type="Proteomes" id="UP000315908">
    <property type="component" value="Unassembled WGS sequence"/>
</dbReference>
<dbReference type="AlphaFoldDB" id="A0A562MDJ6"/>